<feature type="transmembrane region" description="Helical" evidence="1">
    <location>
        <begin position="271"/>
        <end position="295"/>
    </location>
</feature>
<gene>
    <name evidence="3" type="ORF">UFOPK3772_01580</name>
</gene>
<feature type="transmembrane region" description="Helical" evidence="1">
    <location>
        <begin position="187"/>
        <end position="207"/>
    </location>
</feature>
<keyword evidence="1" id="KW-0812">Transmembrane</keyword>
<accession>A0A6J7K7X1</accession>
<keyword evidence="1" id="KW-0472">Membrane</keyword>
<feature type="domain" description="DUF6542" evidence="2">
    <location>
        <begin position="182"/>
        <end position="296"/>
    </location>
</feature>
<reference evidence="3" key="1">
    <citation type="submission" date="2020-05" db="EMBL/GenBank/DDBJ databases">
        <authorList>
            <person name="Chiriac C."/>
            <person name="Salcher M."/>
            <person name="Ghai R."/>
            <person name="Kavagutti S V."/>
        </authorList>
    </citation>
    <scope>NUCLEOTIDE SEQUENCE</scope>
</reference>
<keyword evidence="1" id="KW-1133">Transmembrane helix</keyword>
<name>A0A6J7K7X1_9ZZZZ</name>
<evidence type="ECO:0000313" key="3">
    <source>
        <dbReference type="EMBL" id="CAB4951535.1"/>
    </source>
</evidence>
<feature type="transmembrane region" description="Helical" evidence="1">
    <location>
        <begin position="213"/>
        <end position="232"/>
    </location>
</feature>
<feature type="transmembrane region" description="Helical" evidence="1">
    <location>
        <begin position="244"/>
        <end position="265"/>
    </location>
</feature>
<dbReference type="AlphaFoldDB" id="A0A6J7K7X1"/>
<dbReference type="EMBL" id="CAFBNE010000046">
    <property type="protein sequence ID" value="CAB4951535.1"/>
    <property type="molecule type" value="Genomic_DNA"/>
</dbReference>
<proteinExistence type="predicted"/>
<evidence type="ECO:0000259" key="2">
    <source>
        <dbReference type="Pfam" id="PF20177"/>
    </source>
</evidence>
<protein>
    <submittedName>
        <fullName evidence="3">Unannotated protein</fullName>
    </submittedName>
</protein>
<organism evidence="3">
    <name type="scientific">freshwater metagenome</name>
    <dbReference type="NCBI Taxonomy" id="449393"/>
    <lineage>
        <taxon>unclassified sequences</taxon>
        <taxon>metagenomes</taxon>
        <taxon>ecological metagenomes</taxon>
    </lineage>
</organism>
<evidence type="ECO:0000256" key="1">
    <source>
        <dbReference type="SAM" id="Phobius"/>
    </source>
</evidence>
<dbReference type="Pfam" id="PF20177">
    <property type="entry name" value="DUF6542"/>
    <property type="match status" value="1"/>
</dbReference>
<sequence length="301" mass="32479">MRDVSDDDAYDRLFRPEPEDMLHNTYATPNLVPDVAEVAAPAGRNLVDTGRLFRSVHAQADASALTAVPAAEVHHLRTLRLEHSEPIAPILASRAFEPLPRNDYFEEAFAEPIEEFEPELLEPLEVPVGPIVIAETASHRSIEPIPVPAPLEQFDDLRGSYEPAAEGFWAADSMHDFDWHTGLRPTGAYTIVIGATLIAGLASALLMGTGTGWVTGLVLLIASAFVAARVRLPDAAVAVIAPPIAYFVACLTVGQIGLSGTAGLTGRVIDVFFMLASGWYWVLGPAAVALGIVIWRRRRSE</sequence>
<dbReference type="InterPro" id="IPR046672">
    <property type="entry name" value="DUF6542"/>
</dbReference>